<organism evidence="2 3">
    <name type="scientific">Parasponia andersonii</name>
    <name type="common">Sponia andersonii</name>
    <dbReference type="NCBI Taxonomy" id="3476"/>
    <lineage>
        <taxon>Eukaryota</taxon>
        <taxon>Viridiplantae</taxon>
        <taxon>Streptophyta</taxon>
        <taxon>Embryophyta</taxon>
        <taxon>Tracheophyta</taxon>
        <taxon>Spermatophyta</taxon>
        <taxon>Magnoliopsida</taxon>
        <taxon>eudicotyledons</taxon>
        <taxon>Gunneridae</taxon>
        <taxon>Pentapetalae</taxon>
        <taxon>rosids</taxon>
        <taxon>fabids</taxon>
        <taxon>Rosales</taxon>
        <taxon>Cannabaceae</taxon>
        <taxon>Parasponia</taxon>
    </lineage>
</organism>
<dbReference type="PANTHER" id="PTHR47186">
    <property type="entry name" value="LEUCINE-RICH REPEAT-CONTAINING PROTEIN 57"/>
    <property type="match status" value="1"/>
</dbReference>
<dbReference type="Pfam" id="PF25019">
    <property type="entry name" value="LRR_R13L1-DRL21"/>
    <property type="match status" value="2"/>
</dbReference>
<evidence type="ECO:0000259" key="1">
    <source>
        <dbReference type="Pfam" id="PF25019"/>
    </source>
</evidence>
<comment type="caution">
    <text evidence="2">The sequence shown here is derived from an EMBL/GenBank/DDBJ whole genome shotgun (WGS) entry which is preliminary data.</text>
</comment>
<dbReference type="InterPro" id="IPR056789">
    <property type="entry name" value="LRR_R13L1-DRL21"/>
</dbReference>
<proteinExistence type="predicted"/>
<sequence length="544" mass="61564">KHLRYLNLSYSDIRTLPESICDLQNLQTLNLTGCSFLQKLPKHISRLRSLRHLNIFGCVQLSELPRNMGRLTFLRTLSIFIVGSKRGCHLEELQGLNLGGELEIKGLEKVRSPLDAKKANLTRKRDIKKLCLYWGTKESELQEHVVDQVLEALEPSPTLNIMEIKNYNGVCFPSWLSNGILENVVSITLSDCKNCSQLPALNKLPNLRYLYVHEMNLVQYVDNGYYHGEPLGGFLRLENLMIRNLPNLEKLSRDDDGKEIFPCLAELYLSHCYKTIELPCIPSLKKLQVWKSNKAILNSISKLPGLISLDMHKVDGITSLPDQMLQNLTSLQTLRLEYFPNLRDLPNDMLHGLAVEKLHIQSCDELECFPDGMFQSPSRLKCITIENCKKFKSLSGSFQYLTALQSLDLCGCPELEAFPNGLDRLSSLRHLTMSGHFHCEASQCSSPKMAVLPEALQHLPSLESMVITGYPNLTTLPDWLGKLTSLQELFIGSCPDIRSVPTSIQNLGNLKTLSIQFCPTLQKRCEHETGEDWHKIAHIPNVCV</sequence>
<feature type="domain" description="R13L1/DRL21-like LRR repeat region" evidence="1">
    <location>
        <begin position="90"/>
        <end position="215"/>
    </location>
</feature>
<dbReference type="SUPFAM" id="SSF52058">
    <property type="entry name" value="L domain-like"/>
    <property type="match status" value="1"/>
</dbReference>
<evidence type="ECO:0000313" key="2">
    <source>
        <dbReference type="EMBL" id="PON63311.1"/>
    </source>
</evidence>
<dbReference type="SUPFAM" id="SSF52047">
    <property type="entry name" value="RNI-like"/>
    <property type="match status" value="1"/>
</dbReference>
<name>A0A2P5CQJ6_PARAD</name>
<feature type="domain" description="R13L1/DRL21-like LRR repeat region" evidence="1">
    <location>
        <begin position="440"/>
        <end position="517"/>
    </location>
</feature>
<dbReference type="OrthoDB" id="1928346at2759"/>
<dbReference type="InterPro" id="IPR001611">
    <property type="entry name" value="Leu-rich_rpt"/>
</dbReference>
<dbReference type="PANTHER" id="PTHR47186:SF3">
    <property type="entry name" value="OS09G0267800 PROTEIN"/>
    <property type="match status" value="1"/>
</dbReference>
<gene>
    <name evidence="2" type="ORF">PanWU01x14_132210</name>
</gene>
<dbReference type="Gene3D" id="3.80.10.10">
    <property type="entry name" value="Ribonuclease Inhibitor"/>
    <property type="match status" value="3"/>
</dbReference>
<keyword evidence="3" id="KW-1185">Reference proteome</keyword>
<dbReference type="InterPro" id="IPR032675">
    <property type="entry name" value="LRR_dom_sf"/>
</dbReference>
<dbReference type="Pfam" id="PF00560">
    <property type="entry name" value="LRR_1"/>
    <property type="match status" value="2"/>
</dbReference>
<dbReference type="EMBL" id="JXTB01000105">
    <property type="protein sequence ID" value="PON63311.1"/>
    <property type="molecule type" value="Genomic_DNA"/>
</dbReference>
<evidence type="ECO:0000313" key="3">
    <source>
        <dbReference type="Proteomes" id="UP000237105"/>
    </source>
</evidence>
<reference evidence="3" key="1">
    <citation type="submission" date="2016-06" db="EMBL/GenBank/DDBJ databases">
        <title>Parallel loss of symbiosis genes in relatives of nitrogen-fixing non-legume Parasponia.</title>
        <authorList>
            <person name="Van Velzen R."/>
            <person name="Holmer R."/>
            <person name="Bu F."/>
            <person name="Rutten L."/>
            <person name="Van Zeijl A."/>
            <person name="Liu W."/>
            <person name="Santuari L."/>
            <person name="Cao Q."/>
            <person name="Sharma T."/>
            <person name="Shen D."/>
            <person name="Roswanjaya Y."/>
            <person name="Wardhani T."/>
            <person name="Kalhor M.S."/>
            <person name="Jansen J."/>
            <person name="Van den Hoogen J."/>
            <person name="Gungor B."/>
            <person name="Hartog M."/>
            <person name="Hontelez J."/>
            <person name="Verver J."/>
            <person name="Yang W.-C."/>
            <person name="Schijlen E."/>
            <person name="Repin R."/>
            <person name="Schilthuizen M."/>
            <person name="Schranz E."/>
            <person name="Heidstra R."/>
            <person name="Miyata K."/>
            <person name="Fedorova E."/>
            <person name="Kohlen W."/>
            <person name="Bisseling T."/>
            <person name="Smit S."/>
            <person name="Geurts R."/>
        </authorList>
    </citation>
    <scope>NUCLEOTIDE SEQUENCE [LARGE SCALE GENOMIC DNA]</scope>
    <source>
        <strain evidence="3">cv. WU1-14</strain>
    </source>
</reference>
<feature type="non-terminal residue" evidence="2">
    <location>
        <position position="1"/>
    </location>
</feature>
<dbReference type="AlphaFoldDB" id="A0A2P5CQJ6"/>
<accession>A0A2P5CQJ6</accession>
<dbReference type="Proteomes" id="UP000237105">
    <property type="component" value="Unassembled WGS sequence"/>
</dbReference>
<protein>
    <submittedName>
        <fullName evidence="2">LRR domain containing protein</fullName>
    </submittedName>
</protein>